<sequence length="323" mass="38061">MESAEIQWLGSPGYIGPYREDRDPYTEIYNELKDLWLDSNKDKSEKFKKEKFQKNLKVKVSPILLNSSKAEELDITPNSNSNETSEGKSFLNPVILPDSPTYCFAIKENGIYENTIKKLRKLDDEQNNCYIFGITPQLANEDPESKETSHEMRKSVKTAYRLVQLYGVGSDAMRLYMLDCEYSSKLRIFEAIQWLVKTCDQHPNQQVYHGLGFSLNLEELRASISLHKKLHNFNKLDYDEKCEILAELKFEDRLPWTYEVYTELIHRYLTTPKNEYFQILNDIITIEMRYSCMPRIMNNREWMILISDKVLELANKLARSNKW</sequence>
<dbReference type="AlphaFoldDB" id="A0AAU9JPB9"/>
<accession>A0AAU9JPB9</accession>
<gene>
    <name evidence="1" type="ORF">BSTOLATCC_MIC43465</name>
</gene>
<evidence type="ECO:0000313" key="2">
    <source>
        <dbReference type="Proteomes" id="UP001162131"/>
    </source>
</evidence>
<organism evidence="1 2">
    <name type="scientific">Blepharisma stoltei</name>
    <dbReference type="NCBI Taxonomy" id="1481888"/>
    <lineage>
        <taxon>Eukaryota</taxon>
        <taxon>Sar</taxon>
        <taxon>Alveolata</taxon>
        <taxon>Ciliophora</taxon>
        <taxon>Postciliodesmatophora</taxon>
        <taxon>Heterotrichea</taxon>
        <taxon>Heterotrichida</taxon>
        <taxon>Blepharismidae</taxon>
        <taxon>Blepharisma</taxon>
    </lineage>
</organism>
<evidence type="ECO:0000313" key="1">
    <source>
        <dbReference type="EMBL" id="CAG9327426.1"/>
    </source>
</evidence>
<dbReference type="Proteomes" id="UP001162131">
    <property type="component" value="Unassembled WGS sequence"/>
</dbReference>
<proteinExistence type="predicted"/>
<protein>
    <submittedName>
        <fullName evidence="1">Uncharacterized protein</fullName>
    </submittedName>
</protein>
<name>A0AAU9JPB9_9CILI</name>
<reference evidence="1" key="1">
    <citation type="submission" date="2021-09" db="EMBL/GenBank/DDBJ databases">
        <authorList>
            <consortium name="AG Swart"/>
            <person name="Singh M."/>
            <person name="Singh A."/>
            <person name="Seah K."/>
            <person name="Emmerich C."/>
        </authorList>
    </citation>
    <scope>NUCLEOTIDE SEQUENCE</scope>
    <source>
        <strain evidence="1">ATCC30299</strain>
    </source>
</reference>
<comment type="caution">
    <text evidence="1">The sequence shown here is derived from an EMBL/GenBank/DDBJ whole genome shotgun (WGS) entry which is preliminary data.</text>
</comment>
<dbReference type="EMBL" id="CAJZBQ010000043">
    <property type="protein sequence ID" value="CAG9327426.1"/>
    <property type="molecule type" value="Genomic_DNA"/>
</dbReference>
<keyword evidence="2" id="KW-1185">Reference proteome</keyword>